<proteinExistence type="predicted"/>
<evidence type="ECO:0000313" key="2">
    <source>
        <dbReference type="Proteomes" id="UP000178129"/>
    </source>
</evidence>
<sequence>MSWRRIWVCEDEPLELVLGPPTHRIHRKLRDVRQYSQIQPHVYTFRMAQTMGPSKSVTGGDHIDTR</sequence>
<gene>
    <name evidence="1" type="ORF">RCO7_15183</name>
</gene>
<accession>A0A1E1LPM0</accession>
<evidence type="ECO:0000313" key="1">
    <source>
        <dbReference type="EMBL" id="CZT12425.1"/>
    </source>
</evidence>
<name>A0A1E1LPM0_9HELO</name>
<dbReference type="Proteomes" id="UP000178129">
    <property type="component" value="Unassembled WGS sequence"/>
</dbReference>
<dbReference type="InParanoid" id="A0A1E1LPM0"/>
<reference evidence="2" key="1">
    <citation type="submission" date="2016-03" db="EMBL/GenBank/DDBJ databases">
        <authorList>
            <person name="Ploux O."/>
        </authorList>
    </citation>
    <scope>NUCLEOTIDE SEQUENCE [LARGE SCALE GENOMIC DNA]</scope>
    <source>
        <strain evidence="2">UK7</strain>
    </source>
</reference>
<organism evidence="1 2">
    <name type="scientific">Rhynchosporium graminicola</name>
    <dbReference type="NCBI Taxonomy" id="2792576"/>
    <lineage>
        <taxon>Eukaryota</taxon>
        <taxon>Fungi</taxon>
        <taxon>Dikarya</taxon>
        <taxon>Ascomycota</taxon>
        <taxon>Pezizomycotina</taxon>
        <taxon>Leotiomycetes</taxon>
        <taxon>Helotiales</taxon>
        <taxon>Ploettnerulaceae</taxon>
        <taxon>Rhynchosporium</taxon>
    </lineage>
</organism>
<keyword evidence="2" id="KW-1185">Reference proteome</keyword>
<dbReference type="EMBL" id="FJUW01000071">
    <property type="protein sequence ID" value="CZT12425.1"/>
    <property type="molecule type" value="Genomic_DNA"/>
</dbReference>
<dbReference type="AlphaFoldDB" id="A0A1E1LPM0"/>
<protein>
    <submittedName>
        <fullName evidence="1">Uncharacterized protein</fullName>
    </submittedName>
</protein>
<comment type="caution">
    <text evidence="1">The sequence shown here is derived from an EMBL/GenBank/DDBJ whole genome shotgun (WGS) entry which is preliminary data.</text>
</comment>